<evidence type="ECO:0000256" key="1">
    <source>
        <dbReference type="SAM" id="MobiDB-lite"/>
    </source>
</evidence>
<protein>
    <submittedName>
        <fullName evidence="3">Uncharacterized protein</fullName>
    </submittedName>
</protein>
<feature type="compositionally biased region" description="Gly residues" evidence="1">
    <location>
        <begin position="210"/>
        <end position="223"/>
    </location>
</feature>
<feature type="compositionally biased region" description="Gly residues" evidence="1">
    <location>
        <begin position="180"/>
        <end position="202"/>
    </location>
</feature>
<proteinExistence type="predicted"/>
<name>A0A387HG78_9ACTN</name>
<dbReference type="EMBL" id="CP032698">
    <property type="protein sequence ID" value="AYG81283.1"/>
    <property type="molecule type" value="Genomic_DNA"/>
</dbReference>
<feature type="transmembrane region" description="Helical" evidence="2">
    <location>
        <begin position="82"/>
        <end position="107"/>
    </location>
</feature>
<gene>
    <name evidence="3" type="ORF">DWB77_03429</name>
</gene>
<dbReference type="AlphaFoldDB" id="A0A387HG78"/>
<keyword evidence="2" id="KW-0472">Membrane</keyword>
<feature type="region of interest" description="Disordered" evidence="1">
    <location>
        <begin position="171"/>
        <end position="225"/>
    </location>
</feature>
<reference evidence="3 4" key="1">
    <citation type="submission" date="2018-10" db="EMBL/GenBank/DDBJ databases">
        <title>Relationship between Morphology and Antimicrobial Activity in Streptomyces.</title>
        <authorList>
            <person name="Kang H.J."/>
            <person name="Kim S.B."/>
        </authorList>
    </citation>
    <scope>NUCLEOTIDE SEQUENCE [LARGE SCALE GENOMIC DNA]</scope>
    <source>
        <strain evidence="3 4">BH38</strain>
    </source>
</reference>
<sequence length="273" mass="27398">MRSGWCGMAVRGPTGVGAHVGQLGEHYVPGKSVSTLGRRPGAGRSEGRRTPLASCFRPRRGWRNGRSGGGVVRPSVAAMRSLLRIAVAPATLLVLGMAVAPGTAYAMDGDERIARIRLRVVEAVNEKTRDEIQRAHACPGSHSADEVDRLEAKLRDGCRLAQDLRHVRAAHGRGRAVHAVGGGSGDGPGAPGDGPGAPGGPGALADGPSGSRGGPGGSGGGGADADVQGSVFQAARAELPRLPVGVLSLVGGGALALVGGGMAAVAVGWLPRR</sequence>
<keyword evidence="2" id="KW-0812">Transmembrane</keyword>
<feature type="region of interest" description="Disordered" evidence="1">
    <location>
        <begin position="31"/>
        <end position="56"/>
    </location>
</feature>
<dbReference type="Proteomes" id="UP000271554">
    <property type="component" value="Chromosome"/>
</dbReference>
<accession>A0A387HG78</accession>
<evidence type="ECO:0000313" key="4">
    <source>
        <dbReference type="Proteomes" id="UP000271554"/>
    </source>
</evidence>
<keyword evidence="4" id="KW-1185">Reference proteome</keyword>
<feature type="transmembrane region" description="Helical" evidence="2">
    <location>
        <begin position="246"/>
        <end position="270"/>
    </location>
</feature>
<evidence type="ECO:0000256" key="2">
    <source>
        <dbReference type="SAM" id="Phobius"/>
    </source>
</evidence>
<dbReference type="KEGG" id="shun:DWB77_03429"/>
<organism evidence="3 4">
    <name type="scientific">Streptomyces hundungensis</name>
    <dbReference type="NCBI Taxonomy" id="1077946"/>
    <lineage>
        <taxon>Bacteria</taxon>
        <taxon>Bacillati</taxon>
        <taxon>Actinomycetota</taxon>
        <taxon>Actinomycetes</taxon>
        <taxon>Kitasatosporales</taxon>
        <taxon>Streptomycetaceae</taxon>
        <taxon>Streptomyces</taxon>
    </lineage>
</organism>
<evidence type="ECO:0000313" key="3">
    <source>
        <dbReference type="EMBL" id="AYG81283.1"/>
    </source>
</evidence>
<keyword evidence="2" id="KW-1133">Transmembrane helix</keyword>